<accession>A0A7W7YAS2</accession>
<dbReference type="InterPro" id="IPR005494">
    <property type="entry name" value="GSPS_pre-ATP-grasp-like_dom"/>
</dbReference>
<organism evidence="7 8">
    <name type="scientific">Prosthecobacter vanneervenii</name>
    <dbReference type="NCBI Taxonomy" id="48466"/>
    <lineage>
        <taxon>Bacteria</taxon>
        <taxon>Pseudomonadati</taxon>
        <taxon>Verrucomicrobiota</taxon>
        <taxon>Verrucomicrobiia</taxon>
        <taxon>Verrucomicrobiales</taxon>
        <taxon>Verrucomicrobiaceae</taxon>
        <taxon>Prosthecobacter</taxon>
    </lineage>
</organism>
<dbReference type="AlphaFoldDB" id="A0A7W7YAS2"/>
<evidence type="ECO:0000256" key="5">
    <source>
        <dbReference type="ARBA" id="ARBA00022842"/>
    </source>
</evidence>
<dbReference type="SUPFAM" id="SSF56059">
    <property type="entry name" value="Glutathione synthetase ATP-binding domain-like"/>
    <property type="match status" value="1"/>
</dbReference>
<dbReference type="Gene3D" id="3.30.1490.330">
    <property type="match status" value="1"/>
</dbReference>
<dbReference type="Pfam" id="PF03738">
    <property type="entry name" value="GSP_synth"/>
    <property type="match status" value="1"/>
</dbReference>
<keyword evidence="5" id="KW-0460">Magnesium</keyword>
<name>A0A7W7YAS2_9BACT</name>
<proteinExistence type="predicted"/>
<evidence type="ECO:0000256" key="4">
    <source>
        <dbReference type="ARBA" id="ARBA00022840"/>
    </source>
</evidence>
<evidence type="ECO:0000313" key="7">
    <source>
        <dbReference type="EMBL" id="MBB5032773.1"/>
    </source>
</evidence>
<gene>
    <name evidence="7" type="ORF">HNQ65_002355</name>
</gene>
<evidence type="ECO:0000256" key="2">
    <source>
        <dbReference type="ARBA" id="ARBA00022723"/>
    </source>
</evidence>
<keyword evidence="4" id="KW-0067">ATP-binding</keyword>
<reference evidence="7 8" key="1">
    <citation type="submission" date="2020-08" db="EMBL/GenBank/DDBJ databases">
        <title>Genomic Encyclopedia of Type Strains, Phase IV (KMG-IV): sequencing the most valuable type-strain genomes for metagenomic binning, comparative biology and taxonomic classification.</title>
        <authorList>
            <person name="Goeker M."/>
        </authorList>
    </citation>
    <scope>NUCLEOTIDE SEQUENCE [LARGE SCALE GENOMIC DNA]</scope>
    <source>
        <strain evidence="7 8">DSM 12252</strain>
    </source>
</reference>
<evidence type="ECO:0000256" key="3">
    <source>
        <dbReference type="ARBA" id="ARBA00022741"/>
    </source>
</evidence>
<protein>
    <submittedName>
        <fullName evidence="7">Glutathionylspermidine synthase</fullName>
    </submittedName>
</protein>
<dbReference type="RefSeq" id="WP_184339684.1">
    <property type="nucleotide sequence ID" value="NZ_JACHIG010000004.1"/>
</dbReference>
<evidence type="ECO:0000313" key="8">
    <source>
        <dbReference type="Proteomes" id="UP000590740"/>
    </source>
</evidence>
<keyword evidence="3" id="KW-0547">Nucleotide-binding</keyword>
<keyword evidence="1" id="KW-0436">Ligase</keyword>
<feature type="domain" description="Glutathionylspermidine synthase pre-ATP-grasp-like" evidence="6">
    <location>
        <begin position="12"/>
        <end position="370"/>
    </location>
</feature>
<keyword evidence="2" id="KW-0479">Metal-binding</keyword>
<evidence type="ECO:0000259" key="6">
    <source>
        <dbReference type="Pfam" id="PF03738"/>
    </source>
</evidence>
<comment type="caution">
    <text evidence="7">The sequence shown here is derived from an EMBL/GenBank/DDBJ whole genome shotgun (WGS) entry which is preliminary data.</text>
</comment>
<dbReference type="GO" id="GO:0046872">
    <property type="term" value="F:metal ion binding"/>
    <property type="evidence" value="ECO:0007669"/>
    <property type="project" value="UniProtKB-KW"/>
</dbReference>
<dbReference type="GO" id="GO:0005524">
    <property type="term" value="F:ATP binding"/>
    <property type="evidence" value="ECO:0007669"/>
    <property type="project" value="UniProtKB-KW"/>
</dbReference>
<dbReference type="SUPFAM" id="SSF52440">
    <property type="entry name" value="PreATP-grasp domain"/>
    <property type="match status" value="1"/>
</dbReference>
<dbReference type="InterPro" id="IPR016185">
    <property type="entry name" value="PreATP-grasp_dom_sf"/>
</dbReference>
<sequence length="371" mass="43422">MQRITESPRPDWQAQVEALGLSFHTSEDHPYWDESAHYRFSSREIDQLEQATAELQRMSIAAAERAIRDNWRDRLAISPQAWQEIIQSWERDDLSLYGRFDLMWDGSGQPKMLEYNADTPTSLLEASVVQWQWLQQTRPHADQFNSIHEKLLAAWPSWPQQQIHFCAQRDSEEDWRTLLYLIDTCRQSGKTTLDLAVEDLGWNAGIQSFVDQQDRPMDLLFKLYPWEWMWLEDFSCHLPGRCQRFIEPVWKMLWSNKAFLVLLWEMFEGHPNLLRASFTPDGMPSHVEKPYFSREGTNVRIVQNGDLLETTDGPWSRQPKVYQALHPEVTFSGNHPVIGSWIIGGEPAGIGIREDTSLITSNFSRFIPHWF</sequence>
<evidence type="ECO:0000256" key="1">
    <source>
        <dbReference type="ARBA" id="ARBA00022598"/>
    </source>
</evidence>
<dbReference type="EMBL" id="JACHIG010000004">
    <property type="protein sequence ID" value="MBB5032773.1"/>
    <property type="molecule type" value="Genomic_DNA"/>
</dbReference>
<dbReference type="GO" id="GO:0016874">
    <property type="term" value="F:ligase activity"/>
    <property type="evidence" value="ECO:0007669"/>
    <property type="project" value="UniProtKB-KW"/>
</dbReference>
<keyword evidence="8" id="KW-1185">Reference proteome</keyword>
<dbReference type="Proteomes" id="UP000590740">
    <property type="component" value="Unassembled WGS sequence"/>
</dbReference>